<protein>
    <submittedName>
        <fullName evidence="1">Uncharacterized protein</fullName>
    </submittedName>
</protein>
<proteinExistence type="predicted"/>
<dbReference type="RefSeq" id="WP_250419631.1">
    <property type="nucleotide sequence ID" value="NZ_JAJKBJ010000003.1"/>
</dbReference>
<dbReference type="EMBL" id="JAJKBJ010000003">
    <property type="protein sequence ID" value="MCL9683218.1"/>
    <property type="molecule type" value="Genomic_DNA"/>
</dbReference>
<dbReference type="AlphaFoldDB" id="A0A9X2CYP1"/>
<organism evidence="1 2">
    <name type="scientific">Legionella maioricensis</name>
    <dbReference type="NCBI Taxonomy" id="2896528"/>
    <lineage>
        <taxon>Bacteria</taxon>
        <taxon>Pseudomonadati</taxon>
        <taxon>Pseudomonadota</taxon>
        <taxon>Gammaproteobacteria</taxon>
        <taxon>Legionellales</taxon>
        <taxon>Legionellaceae</taxon>
        <taxon>Legionella</taxon>
    </lineage>
</organism>
<reference evidence="1" key="1">
    <citation type="submission" date="2021-11" db="EMBL/GenBank/DDBJ databases">
        <title>Legionella maioricencis sp. nov., a new species isolated from hot water samples in Mallorca.</title>
        <authorList>
            <person name="Crespi S."/>
            <person name="Drasar V."/>
            <person name="Salva-Serra F."/>
            <person name="Jaen-Luchoro D."/>
            <person name="Pineiro-Iglesias B."/>
            <person name="Aliaga F."/>
            <person name="Fernandez-Juarez V."/>
            <person name="Coll G."/>
            <person name="Moore E.R.B."/>
            <person name="Bennasar-Figueras A."/>
        </authorList>
    </citation>
    <scope>NUCLEOTIDE SEQUENCE</scope>
    <source>
        <strain evidence="1">HCPI-6</strain>
    </source>
</reference>
<evidence type="ECO:0000313" key="2">
    <source>
        <dbReference type="Proteomes" id="UP001139721"/>
    </source>
</evidence>
<comment type="caution">
    <text evidence="1">The sequence shown here is derived from an EMBL/GenBank/DDBJ whole genome shotgun (WGS) entry which is preliminary data.</text>
</comment>
<gene>
    <name evidence="1" type="ORF">LOX96_03865</name>
</gene>
<dbReference type="Proteomes" id="UP001139721">
    <property type="component" value="Unassembled WGS sequence"/>
</dbReference>
<evidence type="ECO:0000313" key="1">
    <source>
        <dbReference type="EMBL" id="MCL9683218.1"/>
    </source>
</evidence>
<keyword evidence="2" id="KW-1185">Reference proteome</keyword>
<name>A0A9X2CYP1_9GAMM</name>
<sequence length="56" mass="6492">MVDFVYPISNKKVTTGQLPITDLKHYLPNREILISIKQKLTTITTPKPYYEIINLS</sequence>
<accession>A0A9X2CYP1</accession>